<feature type="region of interest" description="Disordered" evidence="4">
    <location>
        <begin position="643"/>
        <end position="830"/>
    </location>
</feature>
<reference evidence="6 7" key="1">
    <citation type="journal article" date="2014" name="Am. J. Bot.">
        <title>Genome assembly and annotation for red clover (Trifolium pratense; Fabaceae).</title>
        <authorList>
            <person name="Istvanek J."/>
            <person name="Jaros M."/>
            <person name="Krenek A."/>
            <person name="Repkova J."/>
        </authorList>
    </citation>
    <scope>NUCLEOTIDE SEQUENCE [LARGE SCALE GENOMIC DNA]</scope>
    <source>
        <strain evidence="7">cv. Tatra</strain>
        <tissue evidence="6">Young leaves</tissue>
    </source>
</reference>
<feature type="compositionally biased region" description="Polar residues" evidence="4">
    <location>
        <begin position="643"/>
        <end position="672"/>
    </location>
</feature>
<dbReference type="InterPro" id="IPR000048">
    <property type="entry name" value="IQ_motif_EF-hand-BS"/>
</dbReference>
<feature type="region of interest" description="Disordered" evidence="4">
    <location>
        <begin position="184"/>
        <end position="214"/>
    </location>
</feature>
<evidence type="ECO:0000313" key="7">
    <source>
        <dbReference type="Proteomes" id="UP000236291"/>
    </source>
</evidence>
<dbReference type="Proteomes" id="UP000236291">
    <property type="component" value="Unassembled WGS sequence"/>
</dbReference>
<proteinExistence type="inferred from homology"/>
<dbReference type="SMART" id="SM00015">
    <property type="entry name" value="IQ"/>
    <property type="match status" value="2"/>
</dbReference>
<dbReference type="STRING" id="57577.A0A2K3PK31"/>
<feature type="compositionally biased region" description="Basic and acidic residues" evidence="4">
    <location>
        <begin position="710"/>
        <end position="720"/>
    </location>
</feature>
<feature type="compositionally biased region" description="Basic and acidic residues" evidence="4">
    <location>
        <begin position="190"/>
        <end position="214"/>
    </location>
</feature>
<feature type="region of interest" description="Disordered" evidence="4">
    <location>
        <begin position="518"/>
        <end position="554"/>
    </location>
</feature>
<dbReference type="EMBL" id="ASHM01007856">
    <property type="protein sequence ID" value="PNY15646.1"/>
    <property type="molecule type" value="Genomic_DNA"/>
</dbReference>
<dbReference type="AlphaFoldDB" id="A0A2K3PK31"/>
<comment type="caution">
    <text evidence="6">The sequence shown here is derived from an EMBL/GenBank/DDBJ whole genome shotgun (WGS) entry which is preliminary data.</text>
</comment>
<name>A0A2K3PK31_TRIPR</name>
<evidence type="ECO:0000256" key="2">
    <source>
        <dbReference type="ARBA" id="ARBA00024341"/>
    </source>
</evidence>
<dbReference type="InterPro" id="IPR025064">
    <property type="entry name" value="DUF4005"/>
</dbReference>
<feature type="compositionally biased region" description="Polar residues" evidence="4">
    <location>
        <begin position="747"/>
        <end position="777"/>
    </location>
</feature>
<dbReference type="Gene3D" id="1.20.5.190">
    <property type="match status" value="1"/>
</dbReference>
<evidence type="ECO:0000313" key="6">
    <source>
        <dbReference type="EMBL" id="PNY15646.1"/>
    </source>
</evidence>
<dbReference type="PANTHER" id="PTHR32295">
    <property type="entry name" value="IQ-DOMAIN 5-RELATED"/>
    <property type="match status" value="1"/>
</dbReference>
<dbReference type="PANTHER" id="PTHR32295:SF154">
    <property type="entry name" value="PROTEIN IQ-DOMAIN 32"/>
    <property type="match status" value="1"/>
</dbReference>
<keyword evidence="1" id="KW-0112">Calmodulin-binding</keyword>
<comment type="similarity">
    <text evidence="2">Belongs to the IQD family.</text>
</comment>
<comment type="subunit">
    <text evidence="3">Binds to multiple calmodulin (CaM) in the presence of Ca(2+) and CaM-like proteins.</text>
</comment>
<sequence length="830" mass="90685">MVKSNSCLRLICGGGDSSNKQVVSEVKDSNDKRGWSFRKRSARHRVLSNTVITTETTSSANKEIPEYTSTNFQSPAEPNVVEKICTTDFSDEKPQLSSNAYSEISEKIVTEAEGKVDVNPPESAVIIVQTSIRAYLAQRALLKSKNVVKLQAAVRGHLVRRHAVGTLRCVQAIVKMQLLVRARHAQKSQSDGKNDYSKTLDNEHDTDKSNLKHTSVEKLLSNKFARQLLESTPKDKPIHVKCNPSKGDSAWKWLERWMSVPAKDSAENKKPICVSEQSDETKDSTRVSQLETDTPSQVILQLADSPIPSEDEEKTATYEDSNSYFERNPSTSSLINNNLEEAHPEKMLSIGAKVSSNKSESFFDTKSESFQKEILDSNASVPQEPSSPQNPEMDDEQLKHSRGAKIASKTTDSFEKELFGSNASVPREPGSPQRPESDSEQCKQPVKAFTSDQLETEGKKVAYVSRKLSNPAFIAAQSKFEELSSNVNLGRPSSLFDQDVSVESQADTAYISKEFISSENSTPYPSRIGDPETVLSISSTLDSPDRSETLESEHDAKDLVEGIVNPENNIDYGVGANTPASNLPISDSDRLETVNDSSGNIVDSVVPENFKEPSVEPEVNASDMLRENTETVLPDFKLSASPGSYMTIPESQGTPSSQVSVKPNKVNKTGSSGKRRALSMGNKSPANSNNDSGSRVAVGNKSPANANHDSGSRGSREQLPKDQLNGKRRNSFGSIKPDQTDQEPTRDNSSSNNSLPRFMQATQSARAKINANSSPRSSPDVHDPDVHIKKRHSLPGATGKQGSPRVEQSISPAQQGTKGNGSTGKDYFLF</sequence>
<evidence type="ECO:0000256" key="4">
    <source>
        <dbReference type="SAM" id="MobiDB-lite"/>
    </source>
</evidence>
<dbReference type="Pfam" id="PF13178">
    <property type="entry name" value="DUF4005"/>
    <property type="match status" value="1"/>
</dbReference>
<feature type="compositionally biased region" description="Polar residues" evidence="4">
    <location>
        <begin position="286"/>
        <end position="299"/>
    </location>
</feature>
<feature type="compositionally biased region" description="Basic and acidic residues" evidence="4">
    <location>
        <begin position="543"/>
        <end position="554"/>
    </location>
</feature>
<accession>A0A2K3PK31</accession>
<feature type="domain" description="DUF4005" evidence="5">
    <location>
        <begin position="737"/>
        <end position="803"/>
    </location>
</feature>
<feature type="region of interest" description="Disordered" evidence="4">
    <location>
        <begin position="265"/>
        <end position="335"/>
    </location>
</feature>
<organism evidence="6 7">
    <name type="scientific">Trifolium pratense</name>
    <name type="common">Red clover</name>
    <dbReference type="NCBI Taxonomy" id="57577"/>
    <lineage>
        <taxon>Eukaryota</taxon>
        <taxon>Viridiplantae</taxon>
        <taxon>Streptophyta</taxon>
        <taxon>Embryophyta</taxon>
        <taxon>Tracheophyta</taxon>
        <taxon>Spermatophyta</taxon>
        <taxon>Magnoliopsida</taxon>
        <taxon>eudicotyledons</taxon>
        <taxon>Gunneridae</taxon>
        <taxon>Pentapetalae</taxon>
        <taxon>rosids</taxon>
        <taxon>fabids</taxon>
        <taxon>Fabales</taxon>
        <taxon>Fabaceae</taxon>
        <taxon>Papilionoideae</taxon>
        <taxon>50 kb inversion clade</taxon>
        <taxon>NPAAA clade</taxon>
        <taxon>Hologalegina</taxon>
        <taxon>IRL clade</taxon>
        <taxon>Trifolieae</taxon>
        <taxon>Trifolium</taxon>
    </lineage>
</organism>
<feature type="compositionally biased region" description="Polar residues" evidence="4">
    <location>
        <begin position="377"/>
        <end position="390"/>
    </location>
</feature>
<dbReference type="Pfam" id="PF00612">
    <property type="entry name" value="IQ"/>
    <property type="match status" value="2"/>
</dbReference>
<evidence type="ECO:0000259" key="5">
    <source>
        <dbReference type="Pfam" id="PF13178"/>
    </source>
</evidence>
<protein>
    <submittedName>
        <fullName evidence="6">Protein IQ-domain 32-like</fullName>
    </submittedName>
</protein>
<feature type="compositionally biased region" description="Polar residues" evidence="4">
    <location>
        <begin position="806"/>
        <end position="817"/>
    </location>
</feature>
<evidence type="ECO:0000256" key="3">
    <source>
        <dbReference type="ARBA" id="ARBA00024378"/>
    </source>
</evidence>
<feature type="compositionally biased region" description="Polar residues" evidence="4">
    <location>
        <begin position="681"/>
        <end position="693"/>
    </location>
</feature>
<feature type="compositionally biased region" description="Polar residues" evidence="4">
    <location>
        <begin position="318"/>
        <end position="335"/>
    </location>
</feature>
<dbReference type="GO" id="GO:0005516">
    <property type="term" value="F:calmodulin binding"/>
    <property type="evidence" value="ECO:0007669"/>
    <property type="project" value="UniProtKB-KW"/>
</dbReference>
<reference evidence="6 7" key="2">
    <citation type="journal article" date="2017" name="Front. Plant Sci.">
        <title>Gene Classification and Mining of Molecular Markers Useful in Red Clover (Trifolium pratense) Breeding.</title>
        <authorList>
            <person name="Istvanek J."/>
            <person name="Dluhosova J."/>
            <person name="Dluhos P."/>
            <person name="Patkova L."/>
            <person name="Nedelnik J."/>
            <person name="Repkova J."/>
        </authorList>
    </citation>
    <scope>NUCLEOTIDE SEQUENCE [LARGE SCALE GENOMIC DNA]</scope>
    <source>
        <strain evidence="7">cv. Tatra</strain>
        <tissue evidence="6">Young leaves</tissue>
    </source>
</reference>
<evidence type="ECO:0000256" key="1">
    <source>
        <dbReference type="ARBA" id="ARBA00022860"/>
    </source>
</evidence>
<dbReference type="PROSITE" id="PS50096">
    <property type="entry name" value="IQ"/>
    <property type="match status" value="1"/>
</dbReference>
<feature type="region of interest" description="Disordered" evidence="4">
    <location>
        <begin position="376"/>
        <end position="454"/>
    </location>
</feature>
<gene>
    <name evidence="6" type="ORF">L195_g012347</name>
</gene>